<proteinExistence type="predicted"/>
<evidence type="ECO:0000313" key="1">
    <source>
        <dbReference type="EMBL" id="RVW54808.1"/>
    </source>
</evidence>
<name>A0A438F478_VITVI</name>
<protein>
    <submittedName>
        <fullName evidence="1">Exosome complex component RRP4-like</fullName>
    </submittedName>
</protein>
<organism evidence="1 2">
    <name type="scientific">Vitis vinifera</name>
    <name type="common">Grape</name>
    <dbReference type="NCBI Taxonomy" id="29760"/>
    <lineage>
        <taxon>Eukaryota</taxon>
        <taxon>Viridiplantae</taxon>
        <taxon>Streptophyta</taxon>
        <taxon>Embryophyta</taxon>
        <taxon>Tracheophyta</taxon>
        <taxon>Spermatophyta</taxon>
        <taxon>Magnoliopsida</taxon>
        <taxon>eudicotyledons</taxon>
        <taxon>Gunneridae</taxon>
        <taxon>Pentapetalae</taxon>
        <taxon>rosids</taxon>
        <taxon>Vitales</taxon>
        <taxon>Vitaceae</taxon>
        <taxon>Viteae</taxon>
        <taxon>Vitis</taxon>
    </lineage>
</organism>
<gene>
    <name evidence="1" type="primary">RRP4_0</name>
    <name evidence="1" type="ORF">CK203_071641</name>
</gene>
<evidence type="ECO:0000313" key="2">
    <source>
        <dbReference type="Proteomes" id="UP000288805"/>
    </source>
</evidence>
<reference evidence="1 2" key="1">
    <citation type="journal article" date="2018" name="PLoS Genet.">
        <title>Population sequencing reveals clonal diversity and ancestral inbreeding in the grapevine cultivar Chardonnay.</title>
        <authorList>
            <person name="Roach M.J."/>
            <person name="Johnson D.L."/>
            <person name="Bohlmann J."/>
            <person name="van Vuuren H.J."/>
            <person name="Jones S.J."/>
            <person name="Pretorius I.S."/>
            <person name="Schmidt S.A."/>
            <person name="Borneman A.R."/>
        </authorList>
    </citation>
    <scope>NUCLEOTIDE SEQUENCE [LARGE SCALE GENOMIC DNA]</scope>
    <source>
        <strain evidence="2">cv. Chardonnay</strain>
        <tissue evidence="1">Leaf</tissue>
    </source>
</reference>
<comment type="caution">
    <text evidence="1">The sequence shown here is derived from an EMBL/GenBank/DDBJ whole genome shotgun (WGS) entry which is preliminary data.</text>
</comment>
<sequence>MRGFQLSLNQTQKLRLQRALEQLESLSSKSNSNASVAVARHHPRQLRRRRSQVRFRTLIPSRLDGEVVATLCGVVERVNKLVYIRTLRARYKPETGDIIVGRVTEVNPKIPNIYPWIIPVNILR</sequence>
<dbReference type="EMBL" id="QGNW01001124">
    <property type="protein sequence ID" value="RVW54808.1"/>
    <property type="molecule type" value="Genomic_DNA"/>
</dbReference>
<dbReference type="AlphaFoldDB" id="A0A438F478"/>
<accession>A0A438F478</accession>
<dbReference type="Gene3D" id="2.40.50.100">
    <property type="match status" value="1"/>
</dbReference>
<dbReference type="Proteomes" id="UP000288805">
    <property type="component" value="Unassembled WGS sequence"/>
</dbReference>